<protein>
    <submittedName>
        <fullName evidence="4">D-3-phosphoglycerate dehydrogenase, D-isomer-specific 2-hydroxy acid dehydrogenase superfamily</fullName>
    </submittedName>
</protein>
<sequence>MSDSDSQTVLILAELSHLSLCKVREEFSTVHYHPFSGDLSSVAFSKEILSTIDVVFLDHNVSLLRAIRSFEETPKLQYLQLCTSGADKAIASSAFSRTNNNVTLCNVSGIHTLSIPTYVLSTVLAVYHRLPTQILIARQEARWATEGEVMRDQKSSYYVRNIRGKTVGLLGYGRIARETARLFKSLGTKIIAANSNGKRRDECGYTIPGTGDDDGSIPSEYFSTEDPLSLKSFVSRSDVLIASLPSTDKTTHLLTEELMAMLPKGAVFVNVGRGTLVDSDVLLKVLDGHNPTLNLILDVTDPEPLPQGHPLYTHDRVIVTPHLSGNAEGEMDLATDILIENARRRKEGLGLTNIVDIEKGY</sequence>
<dbReference type="SUPFAM" id="SSF51735">
    <property type="entry name" value="NAD(P)-binding Rossmann-fold domains"/>
    <property type="match status" value="1"/>
</dbReference>
<evidence type="ECO:0000256" key="1">
    <source>
        <dbReference type="ARBA" id="ARBA00023002"/>
    </source>
</evidence>
<proteinExistence type="predicted"/>
<dbReference type="InterPro" id="IPR006140">
    <property type="entry name" value="D-isomer_DH_NAD-bd"/>
</dbReference>
<evidence type="ECO:0000256" key="2">
    <source>
        <dbReference type="ARBA" id="ARBA00023027"/>
    </source>
</evidence>
<dbReference type="PANTHER" id="PTHR43333:SF1">
    <property type="entry name" value="D-ISOMER SPECIFIC 2-HYDROXYACID DEHYDROGENASE NAD-BINDING DOMAIN-CONTAINING PROTEIN"/>
    <property type="match status" value="1"/>
</dbReference>
<dbReference type="GO" id="GO:0051287">
    <property type="term" value="F:NAD binding"/>
    <property type="evidence" value="ECO:0007669"/>
    <property type="project" value="InterPro"/>
</dbReference>
<evidence type="ECO:0000259" key="3">
    <source>
        <dbReference type="Pfam" id="PF02826"/>
    </source>
</evidence>
<name>A0A0F7SSJ9_PHARH</name>
<dbReference type="Pfam" id="PF02826">
    <property type="entry name" value="2-Hacid_dh_C"/>
    <property type="match status" value="1"/>
</dbReference>
<organism evidence="4">
    <name type="scientific">Phaffia rhodozyma</name>
    <name type="common">Yeast</name>
    <name type="synonym">Xanthophyllomyces dendrorhous</name>
    <dbReference type="NCBI Taxonomy" id="264483"/>
    <lineage>
        <taxon>Eukaryota</taxon>
        <taxon>Fungi</taxon>
        <taxon>Dikarya</taxon>
        <taxon>Basidiomycota</taxon>
        <taxon>Agaricomycotina</taxon>
        <taxon>Tremellomycetes</taxon>
        <taxon>Cystofilobasidiales</taxon>
        <taxon>Mrakiaceae</taxon>
        <taxon>Phaffia</taxon>
    </lineage>
</organism>
<dbReference type="PANTHER" id="PTHR43333">
    <property type="entry name" value="2-HACID_DH_C DOMAIN-CONTAINING PROTEIN"/>
    <property type="match status" value="1"/>
</dbReference>
<dbReference type="GO" id="GO:0016491">
    <property type="term" value="F:oxidoreductase activity"/>
    <property type="evidence" value="ECO:0007669"/>
    <property type="project" value="UniProtKB-KW"/>
</dbReference>
<dbReference type="AlphaFoldDB" id="A0A0F7SSJ9"/>
<keyword evidence="2" id="KW-0520">NAD</keyword>
<feature type="domain" description="D-isomer specific 2-hydroxyacid dehydrogenase NAD-binding" evidence="3">
    <location>
        <begin position="141"/>
        <end position="324"/>
    </location>
</feature>
<dbReference type="InterPro" id="IPR029753">
    <property type="entry name" value="D-isomer_DH_CS"/>
</dbReference>
<evidence type="ECO:0000313" key="4">
    <source>
        <dbReference type="EMBL" id="CED84436.1"/>
    </source>
</evidence>
<accession>A0A0F7SSJ9</accession>
<dbReference type="EMBL" id="LN483166">
    <property type="protein sequence ID" value="CED84436.1"/>
    <property type="molecule type" value="Genomic_DNA"/>
</dbReference>
<dbReference type="Gene3D" id="3.40.50.720">
    <property type="entry name" value="NAD(P)-binding Rossmann-like Domain"/>
    <property type="match status" value="2"/>
</dbReference>
<dbReference type="PROSITE" id="PS00671">
    <property type="entry name" value="D_2_HYDROXYACID_DH_3"/>
    <property type="match status" value="1"/>
</dbReference>
<reference evidence="4" key="1">
    <citation type="submission" date="2014-08" db="EMBL/GenBank/DDBJ databases">
        <authorList>
            <person name="Sharma Rahul"/>
            <person name="Thines Marco"/>
        </authorList>
    </citation>
    <scope>NUCLEOTIDE SEQUENCE</scope>
</reference>
<dbReference type="InterPro" id="IPR036291">
    <property type="entry name" value="NAD(P)-bd_dom_sf"/>
</dbReference>
<keyword evidence="1" id="KW-0560">Oxidoreductase</keyword>
<dbReference type="FunFam" id="3.40.50.720:FF:000363">
    <property type="entry name" value="D-isomer specific 2-hydroxyacid dehydrogenase"/>
    <property type="match status" value="1"/>
</dbReference>